<comment type="function">
    <text evidence="1">Subunit of the oligosaccharyl transferase (OST) complex that catalyzes the initial transfer of a defined glycan (Glc(3)Man(9)GlcNAc(2) in eukaryotes) from the lipid carrier dolichol-pyrophosphate to an asparagine residue within an Asn-X-Ser/Thr consensus motif in nascent polypeptide chains, the first step in protein N-glycosylation. N-glycosylation occurs cotranslationally and the complex associates with the Sec61 complex at the channel-forming translocon complex that mediates protein translocation across the endoplasmic reticulum (ER). All subunits are required for a maximal enzyme activity.</text>
</comment>
<feature type="chain" id="PRO_5045553441" evidence="10">
    <location>
        <begin position="21"/>
        <end position="345"/>
    </location>
</feature>
<keyword evidence="5 10" id="KW-0732">Signal</keyword>
<feature type="transmembrane region" description="Helical" evidence="9">
    <location>
        <begin position="280"/>
        <end position="297"/>
    </location>
</feature>
<evidence type="ECO:0000256" key="2">
    <source>
        <dbReference type="ARBA" id="ARBA00004477"/>
    </source>
</evidence>
<feature type="transmembrane region" description="Helical" evidence="9">
    <location>
        <begin position="227"/>
        <end position="246"/>
    </location>
</feature>
<evidence type="ECO:0000256" key="6">
    <source>
        <dbReference type="ARBA" id="ARBA00022824"/>
    </source>
</evidence>
<dbReference type="Pfam" id="PF04756">
    <property type="entry name" value="OST3_OST6"/>
    <property type="match status" value="1"/>
</dbReference>
<dbReference type="PANTHER" id="PTHR12692">
    <property type="entry name" value="DOLICHYL-DIPHOSPHOOLIGOSACCHARIDE--PROTEIN GLYCOSYLTRANSFERASE-RELATED"/>
    <property type="match status" value="1"/>
</dbReference>
<evidence type="ECO:0000256" key="7">
    <source>
        <dbReference type="ARBA" id="ARBA00022989"/>
    </source>
</evidence>
<organism evidence="11 12">
    <name type="scientific">[Candida] anglica</name>
    <dbReference type="NCBI Taxonomy" id="148631"/>
    <lineage>
        <taxon>Eukaryota</taxon>
        <taxon>Fungi</taxon>
        <taxon>Dikarya</taxon>
        <taxon>Ascomycota</taxon>
        <taxon>Saccharomycotina</taxon>
        <taxon>Pichiomycetes</taxon>
        <taxon>Debaryomycetaceae</taxon>
        <taxon>Kurtzmaniella</taxon>
    </lineage>
</organism>
<keyword evidence="8 9" id="KW-0472">Membrane</keyword>
<keyword evidence="6" id="KW-0256">Endoplasmic reticulum</keyword>
<name>A0ABP0ELL7_9ASCO</name>
<reference evidence="11 12" key="1">
    <citation type="submission" date="2024-01" db="EMBL/GenBank/DDBJ databases">
        <authorList>
            <consortium name="Genoscope - CEA"/>
            <person name="William W."/>
        </authorList>
    </citation>
    <scope>NUCLEOTIDE SEQUENCE [LARGE SCALE GENOMIC DNA]</scope>
    <source>
        <strain evidence="11 12">29B2s-10</strain>
    </source>
</reference>
<accession>A0ABP0ELL7</accession>
<evidence type="ECO:0000256" key="9">
    <source>
        <dbReference type="SAM" id="Phobius"/>
    </source>
</evidence>
<keyword evidence="7 9" id="KW-1133">Transmembrane helix</keyword>
<keyword evidence="4 9" id="KW-0812">Transmembrane</keyword>
<dbReference type="PANTHER" id="PTHR12692:SF0">
    <property type="entry name" value="GH11935P"/>
    <property type="match status" value="1"/>
</dbReference>
<protein>
    <submittedName>
        <fullName evidence="11">Dolichyl-diphosphooligosaccharide--protein glycosyltransferase subunit 3</fullName>
    </submittedName>
</protein>
<dbReference type="Gene3D" id="3.40.30.10">
    <property type="entry name" value="Glutaredoxin"/>
    <property type="match status" value="1"/>
</dbReference>
<gene>
    <name evidence="11" type="primary">OST3</name>
    <name evidence="11" type="ORF">CAAN4_H21924</name>
</gene>
<dbReference type="EMBL" id="OZ004260">
    <property type="protein sequence ID" value="CAK7922035.1"/>
    <property type="molecule type" value="Genomic_DNA"/>
</dbReference>
<feature type="transmembrane region" description="Helical" evidence="9">
    <location>
        <begin position="309"/>
        <end position="330"/>
    </location>
</feature>
<comment type="subcellular location">
    <subcellularLocation>
        <location evidence="2">Endoplasmic reticulum membrane</location>
        <topology evidence="2">Multi-pass membrane protein</topology>
    </subcellularLocation>
</comment>
<evidence type="ECO:0000256" key="5">
    <source>
        <dbReference type="ARBA" id="ARBA00022729"/>
    </source>
</evidence>
<feature type="signal peptide" evidence="10">
    <location>
        <begin position="1"/>
        <end position="20"/>
    </location>
</feature>
<evidence type="ECO:0000256" key="10">
    <source>
        <dbReference type="SAM" id="SignalP"/>
    </source>
</evidence>
<keyword evidence="12" id="KW-1185">Reference proteome</keyword>
<evidence type="ECO:0000256" key="8">
    <source>
        <dbReference type="ARBA" id="ARBA00023136"/>
    </source>
</evidence>
<evidence type="ECO:0000256" key="1">
    <source>
        <dbReference type="ARBA" id="ARBA00002791"/>
    </source>
</evidence>
<proteinExistence type="inferred from homology"/>
<dbReference type="Proteomes" id="UP001497600">
    <property type="component" value="Chromosome H"/>
</dbReference>
<comment type="similarity">
    <text evidence="3">Belongs to the OST3/OST6 family.</text>
</comment>
<evidence type="ECO:0000313" key="11">
    <source>
        <dbReference type="EMBL" id="CAK7922035.1"/>
    </source>
</evidence>
<evidence type="ECO:0000256" key="3">
    <source>
        <dbReference type="ARBA" id="ARBA00009561"/>
    </source>
</evidence>
<feature type="transmembrane region" description="Helical" evidence="9">
    <location>
        <begin position="198"/>
        <end position="215"/>
    </location>
</feature>
<evidence type="ECO:0000256" key="4">
    <source>
        <dbReference type="ARBA" id="ARBA00022692"/>
    </source>
</evidence>
<evidence type="ECO:0000313" key="12">
    <source>
        <dbReference type="Proteomes" id="UP001497600"/>
    </source>
</evidence>
<sequence>MKFSATLIAAALSVANVVTASLTNGELQTLARGQKHNVITVNDANYDDILNGPRDYHLVVLMTSTSPKINCVLCNEFKPEYELVASSWVKDHPNGLSEAELAVEGDADALDVIAPKNVYFLYSEFMESRKFFNLFSLNSIPKVFYFPPSTSTKPNAYQKEFVEYQFFAGSHRDLLINWMSQITGHKFQIHIPPDYTRMAINAFGTFAFALLAYTFSAQIHRVIISKVLWSAFSLVSILLLISGYMFNQIRGVPYVREHDNGKVEYFQQGQQAQYGVETQIMSFVYGCLSLFVVVLVKKTPEVKNAKVQFLTVVIFSAFIFIFYSILVSIFRVKSYGYPYKLLNIF</sequence>
<dbReference type="InterPro" id="IPR021149">
    <property type="entry name" value="OligosaccharylTrfase_OST3/OST6"/>
</dbReference>